<organism evidence="1 2">
    <name type="scientific">Pisum sativum</name>
    <name type="common">Garden pea</name>
    <name type="synonym">Lathyrus oleraceus</name>
    <dbReference type="NCBI Taxonomy" id="3888"/>
    <lineage>
        <taxon>Eukaryota</taxon>
        <taxon>Viridiplantae</taxon>
        <taxon>Streptophyta</taxon>
        <taxon>Embryophyta</taxon>
        <taxon>Tracheophyta</taxon>
        <taxon>Spermatophyta</taxon>
        <taxon>Magnoliopsida</taxon>
        <taxon>eudicotyledons</taxon>
        <taxon>Gunneridae</taxon>
        <taxon>Pentapetalae</taxon>
        <taxon>rosids</taxon>
        <taxon>fabids</taxon>
        <taxon>Fabales</taxon>
        <taxon>Fabaceae</taxon>
        <taxon>Papilionoideae</taxon>
        <taxon>50 kb inversion clade</taxon>
        <taxon>NPAAA clade</taxon>
        <taxon>Hologalegina</taxon>
        <taxon>IRL clade</taxon>
        <taxon>Fabeae</taxon>
        <taxon>Lathyrus</taxon>
    </lineage>
</organism>
<evidence type="ECO:0000313" key="1">
    <source>
        <dbReference type="EMBL" id="KAI5406999.1"/>
    </source>
</evidence>
<dbReference type="Proteomes" id="UP001058974">
    <property type="component" value="Chromosome 5"/>
</dbReference>
<keyword evidence="2" id="KW-1185">Reference proteome</keyword>
<proteinExistence type="predicted"/>
<comment type="caution">
    <text evidence="1">The sequence shown here is derived from an EMBL/GenBank/DDBJ whole genome shotgun (WGS) entry which is preliminary data.</text>
</comment>
<sequence>MDATQVGEMVEETHDQINKSIVPESYKALGPTWLSRYGKIKAAFKPLSTIHHNNEVITDVDLIIDHATNHFENLYNDNASLPDNDLIEKTIPKLVNEDTNQLLTLIPPTEEIKSVIISLNKETALSPDGFGGFFYHTF</sequence>
<reference evidence="1 2" key="1">
    <citation type="journal article" date="2022" name="Nat. Genet.">
        <title>Improved pea reference genome and pan-genome highlight genomic features and evolutionary characteristics.</title>
        <authorList>
            <person name="Yang T."/>
            <person name="Liu R."/>
            <person name="Luo Y."/>
            <person name="Hu S."/>
            <person name="Wang D."/>
            <person name="Wang C."/>
            <person name="Pandey M.K."/>
            <person name="Ge S."/>
            <person name="Xu Q."/>
            <person name="Li N."/>
            <person name="Li G."/>
            <person name="Huang Y."/>
            <person name="Saxena R.K."/>
            <person name="Ji Y."/>
            <person name="Li M."/>
            <person name="Yan X."/>
            <person name="He Y."/>
            <person name="Liu Y."/>
            <person name="Wang X."/>
            <person name="Xiang C."/>
            <person name="Varshney R.K."/>
            <person name="Ding H."/>
            <person name="Gao S."/>
            <person name="Zong X."/>
        </authorList>
    </citation>
    <scope>NUCLEOTIDE SEQUENCE [LARGE SCALE GENOMIC DNA]</scope>
    <source>
        <strain evidence="1 2">cv. Zhongwan 6</strain>
    </source>
</reference>
<accession>A0A9D4WSF9</accession>
<dbReference type="EMBL" id="JAMSHJ010000005">
    <property type="protein sequence ID" value="KAI5406999.1"/>
    <property type="molecule type" value="Genomic_DNA"/>
</dbReference>
<protein>
    <submittedName>
        <fullName evidence="1">Uncharacterized protein</fullName>
    </submittedName>
</protein>
<gene>
    <name evidence="1" type="ORF">KIW84_053309</name>
</gene>
<dbReference type="AlphaFoldDB" id="A0A9D4WSF9"/>
<dbReference type="Gramene" id="Psat05G0330900-T1">
    <property type="protein sequence ID" value="KAI5406999.1"/>
    <property type="gene ID" value="KIW84_053309"/>
</dbReference>
<evidence type="ECO:0000313" key="2">
    <source>
        <dbReference type="Proteomes" id="UP001058974"/>
    </source>
</evidence>
<name>A0A9D4WSF9_PEA</name>